<feature type="transmembrane region" description="Helical" evidence="5">
    <location>
        <begin position="12"/>
        <end position="34"/>
    </location>
</feature>
<dbReference type="AlphaFoldDB" id="A0A6A5GG48"/>
<evidence type="ECO:0000313" key="8">
    <source>
        <dbReference type="Proteomes" id="UP000483820"/>
    </source>
</evidence>
<protein>
    <recommendedName>
        <fullName evidence="6">G-protein coupled receptors family 1 profile domain-containing protein</fullName>
    </recommendedName>
</protein>
<dbReference type="InterPro" id="IPR017452">
    <property type="entry name" value="GPCR_Rhodpsn_7TM"/>
</dbReference>
<dbReference type="PANTHER" id="PTHR23017">
    <property type="entry name" value="SERPENTINE RECEPTOR, CLASS X"/>
    <property type="match status" value="1"/>
</dbReference>
<gene>
    <name evidence="7" type="ORF">GCK72_020019</name>
</gene>
<feature type="transmembrane region" description="Helical" evidence="5">
    <location>
        <begin position="54"/>
        <end position="76"/>
    </location>
</feature>
<evidence type="ECO:0000259" key="6">
    <source>
        <dbReference type="PROSITE" id="PS50262"/>
    </source>
</evidence>
<feature type="transmembrane region" description="Helical" evidence="5">
    <location>
        <begin position="113"/>
        <end position="133"/>
    </location>
</feature>
<dbReference type="GO" id="GO:0016020">
    <property type="term" value="C:membrane"/>
    <property type="evidence" value="ECO:0007669"/>
    <property type="project" value="UniProtKB-SubCell"/>
</dbReference>
<dbReference type="Proteomes" id="UP000483820">
    <property type="component" value="Chromosome V"/>
</dbReference>
<dbReference type="CDD" id="cd00637">
    <property type="entry name" value="7tm_classA_rhodopsin-like"/>
    <property type="match status" value="1"/>
</dbReference>
<proteinExistence type="predicted"/>
<evidence type="ECO:0000256" key="1">
    <source>
        <dbReference type="ARBA" id="ARBA00004370"/>
    </source>
</evidence>
<evidence type="ECO:0000256" key="3">
    <source>
        <dbReference type="ARBA" id="ARBA00022989"/>
    </source>
</evidence>
<dbReference type="Pfam" id="PF10328">
    <property type="entry name" value="7TM_GPCR_Srx"/>
    <property type="match status" value="1"/>
</dbReference>
<comment type="subcellular location">
    <subcellularLocation>
        <location evidence="1">Membrane</location>
    </subcellularLocation>
</comment>
<dbReference type="GeneID" id="9818083"/>
<dbReference type="SUPFAM" id="SSF81321">
    <property type="entry name" value="Family A G protein-coupled receptor-like"/>
    <property type="match status" value="1"/>
</dbReference>
<name>A0A6A5GG48_CAERE</name>
<keyword evidence="2 5" id="KW-0812">Transmembrane</keyword>
<keyword evidence="4 5" id="KW-0472">Membrane</keyword>
<feature type="domain" description="G-protein coupled receptors family 1 profile" evidence="6">
    <location>
        <begin position="1"/>
        <end position="176"/>
    </location>
</feature>
<feature type="transmembrane region" description="Helical" evidence="5">
    <location>
        <begin position="182"/>
        <end position="207"/>
    </location>
</feature>
<dbReference type="RefSeq" id="XP_053582251.1">
    <property type="nucleotide sequence ID" value="XM_053733338.1"/>
</dbReference>
<reference evidence="7 8" key="1">
    <citation type="submission" date="2019-12" db="EMBL/GenBank/DDBJ databases">
        <title>Chromosome-level assembly of the Caenorhabditis remanei genome.</title>
        <authorList>
            <person name="Teterina A.A."/>
            <person name="Willis J.H."/>
            <person name="Phillips P.C."/>
        </authorList>
    </citation>
    <scope>NUCLEOTIDE SEQUENCE [LARGE SCALE GENOMIC DNA]</scope>
    <source>
        <strain evidence="7 8">PX506</strain>
        <tissue evidence="7">Whole organism</tissue>
    </source>
</reference>
<evidence type="ECO:0000256" key="5">
    <source>
        <dbReference type="SAM" id="Phobius"/>
    </source>
</evidence>
<dbReference type="CTD" id="9818083"/>
<dbReference type="Gene3D" id="1.20.1070.10">
    <property type="entry name" value="Rhodopsin 7-helix transmembrane proteins"/>
    <property type="match status" value="1"/>
</dbReference>
<dbReference type="EMBL" id="WUAV01000005">
    <property type="protein sequence ID" value="KAF1753462.1"/>
    <property type="molecule type" value="Genomic_DNA"/>
</dbReference>
<evidence type="ECO:0000256" key="4">
    <source>
        <dbReference type="ARBA" id="ARBA00023136"/>
    </source>
</evidence>
<organism evidence="7 8">
    <name type="scientific">Caenorhabditis remanei</name>
    <name type="common">Caenorhabditis vulgaris</name>
    <dbReference type="NCBI Taxonomy" id="31234"/>
    <lineage>
        <taxon>Eukaryota</taxon>
        <taxon>Metazoa</taxon>
        <taxon>Ecdysozoa</taxon>
        <taxon>Nematoda</taxon>
        <taxon>Chromadorea</taxon>
        <taxon>Rhabditida</taxon>
        <taxon>Rhabditina</taxon>
        <taxon>Rhabditomorpha</taxon>
        <taxon>Rhabditoidea</taxon>
        <taxon>Rhabditidae</taxon>
        <taxon>Peloderinae</taxon>
        <taxon>Caenorhabditis</taxon>
    </lineage>
</organism>
<dbReference type="KEGG" id="crq:GCK72_020019"/>
<feature type="transmembrane region" description="Helical" evidence="5">
    <location>
        <begin position="154"/>
        <end position="176"/>
    </location>
</feature>
<dbReference type="InterPro" id="IPR019430">
    <property type="entry name" value="7TM_GPCR_serpentine_rcpt_Srx"/>
</dbReference>
<evidence type="ECO:0000313" key="7">
    <source>
        <dbReference type="EMBL" id="KAF1753462.1"/>
    </source>
</evidence>
<dbReference type="PROSITE" id="PS50262">
    <property type="entry name" value="G_PROTEIN_RECEP_F1_2"/>
    <property type="match status" value="1"/>
</dbReference>
<comment type="caution">
    <text evidence="7">The sequence shown here is derived from an EMBL/GenBank/DDBJ whole genome shotgun (WGS) entry which is preliminary data.</text>
</comment>
<sequence>MVLLDQKLMKDNSHYCGFVGVLSYEISIVFHFVISINRFCAVWTPFKYQQIFNINNTCVVILMIWVVVGTIDVILYEWYCHFYFDDSIGFLTFNNSELCSDIGWYGDFVKNSFIVAVVLCFDIITIIGVRRVSKKLKSGMTDATIKKFSRRDRRFLKQTLIQGSVFMLELLTYFFIPQYFTNRWIVFFGTSFAWVAVHVADGLIVIICNPEIRNFLLADKTSLRRGTILQVSSVVVYPQ</sequence>
<dbReference type="PANTHER" id="PTHR23017:SF17">
    <property type="entry name" value="G-PROTEIN COUPLED RECEPTORS FAMILY 1 PROFILE DOMAIN-CONTAINING PROTEIN"/>
    <property type="match status" value="1"/>
</dbReference>
<keyword evidence="3 5" id="KW-1133">Transmembrane helix</keyword>
<accession>A0A6A5GG48</accession>
<evidence type="ECO:0000256" key="2">
    <source>
        <dbReference type="ARBA" id="ARBA00022692"/>
    </source>
</evidence>